<name>A0AAW0SZ94_SCYPA</name>
<evidence type="ECO:0000313" key="1">
    <source>
        <dbReference type="EMBL" id="KAK8380650.1"/>
    </source>
</evidence>
<evidence type="ECO:0000313" key="2">
    <source>
        <dbReference type="Proteomes" id="UP001487740"/>
    </source>
</evidence>
<organism evidence="1 2">
    <name type="scientific">Scylla paramamosain</name>
    <name type="common">Mud crab</name>
    <dbReference type="NCBI Taxonomy" id="85552"/>
    <lineage>
        <taxon>Eukaryota</taxon>
        <taxon>Metazoa</taxon>
        <taxon>Ecdysozoa</taxon>
        <taxon>Arthropoda</taxon>
        <taxon>Crustacea</taxon>
        <taxon>Multicrustacea</taxon>
        <taxon>Malacostraca</taxon>
        <taxon>Eumalacostraca</taxon>
        <taxon>Eucarida</taxon>
        <taxon>Decapoda</taxon>
        <taxon>Pleocyemata</taxon>
        <taxon>Brachyura</taxon>
        <taxon>Eubrachyura</taxon>
        <taxon>Portunoidea</taxon>
        <taxon>Portunidae</taxon>
        <taxon>Portuninae</taxon>
        <taxon>Scylla</taxon>
    </lineage>
</organism>
<protein>
    <submittedName>
        <fullName evidence="1">Uncharacterized protein</fullName>
    </submittedName>
</protein>
<dbReference type="Proteomes" id="UP001487740">
    <property type="component" value="Unassembled WGS sequence"/>
</dbReference>
<proteinExistence type="predicted"/>
<keyword evidence="2" id="KW-1185">Reference proteome</keyword>
<reference evidence="1 2" key="1">
    <citation type="submission" date="2023-03" db="EMBL/GenBank/DDBJ databases">
        <title>High-quality genome of Scylla paramamosain provides insights in environmental adaptation.</title>
        <authorList>
            <person name="Zhang L."/>
        </authorList>
    </citation>
    <scope>NUCLEOTIDE SEQUENCE [LARGE SCALE GENOMIC DNA]</scope>
    <source>
        <strain evidence="1">LZ_2023a</strain>
        <tissue evidence="1">Muscle</tissue>
    </source>
</reference>
<comment type="caution">
    <text evidence="1">The sequence shown here is derived from an EMBL/GenBank/DDBJ whole genome shotgun (WGS) entry which is preliminary data.</text>
</comment>
<dbReference type="AlphaFoldDB" id="A0AAW0SZ94"/>
<gene>
    <name evidence="1" type="ORF">O3P69_007928</name>
</gene>
<sequence length="75" mass="8319">MTTEVGYVMKENQRQPEVKLHQPQKRLGLLVSERRERAVLCACVGGAAVSEVVSTRITGLIMGQTALEHPFEKVL</sequence>
<dbReference type="EMBL" id="JARAKH010000041">
    <property type="protein sequence ID" value="KAK8380650.1"/>
    <property type="molecule type" value="Genomic_DNA"/>
</dbReference>
<accession>A0AAW0SZ94</accession>